<name>A0A6M0RY54_9CYAN</name>
<dbReference type="EMBL" id="QXHD01000011">
    <property type="protein sequence ID" value="NEZ61167.1"/>
    <property type="molecule type" value="Genomic_DNA"/>
</dbReference>
<organism evidence="1 2">
    <name type="scientific">Adonisia turfae CCMR0081</name>
    <dbReference type="NCBI Taxonomy" id="2292702"/>
    <lineage>
        <taxon>Bacteria</taxon>
        <taxon>Bacillati</taxon>
        <taxon>Cyanobacteriota</taxon>
        <taxon>Adonisia</taxon>
        <taxon>Adonisia turfae</taxon>
    </lineage>
</organism>
<sequence length="223" mass="25003">MDQQLRKAIPQHMRNMATGVLAMANYTAHICNYAGFGRWPEFSVIHAAHAVELLVKARIAEEHPMLIFKHPPKKLHAPDLEDLLRSRTIDYKDLPHLYSATTGMPFPNLEEFNELGALRNRIQHFLPPPSVDFGGAALTGIYAVADPILNACWGDYAIDYNEDDPPYDYLVETLIHRKINFLVSSGSAASVLAGLQALEKQGNSEDDKYLSVMQERVSQTLLM</sequence>
<accession>A0A6M0RY54</accession>
<keyword evidence="2" id="KW-1185">Reference proteome</keyword>
<evidence type="ECO:0000313" key="2">
    <source>
        <dbReference type="Proteomes" id="UP000481033"/>
    </source>
</evidence>
<comment type="caution">
    <text evidence="1">The sequence shown here is derived from an EMBL/GenBank/DDBJ whole genome shotgun (WGS) entry which is preliminary data.</text>
</comment>
<reference evidence="1 2" key="1">
    <citation type="journal article" date="2020" name="Microb. Ecol.">
        <title>Ecogenomics of the Marine Benthic Filamentous Cyanobacterium Adonisia.</title>
        <authorList>
            <person name="Walter J.M."/>
            <person name="Coutinho F.H."/>
            <person name="Leomil L."/>
            <person name="Hargreaves P.I."/>
            <person name="Campeao M.E."/>
            <person name="Vieira V.V."/>
            <person name="Silva B.S."/>
            <person name="Fistarol G.O."/>
            <person name="Salomon P.S."/>
            <person name="Sawabe T."/>
            <person name="Mino S."/>
            <person name="Hosokawa M."/>
            <person name="Miyashita H."/>
            <person name="Maruyama F."/>
            <person name="van Verk M.C."/>
            <person name="Dutilh B.E."/>
            <person name="Thompson C.C."/>
            <person name="Thompson F.L."/>
        </authorList>
    </citation>
    <scope>NUCLEOTIDE SEQUENCE [LARGE SCALE GENOMIC DNA]</scope>
    <source>
        <strain evidence="1 2">CCMR0081</strain>
    </source>
</reference>
<proteinExistence type="predicted"/>
<dbReference type="RefSeq" id="WP_163703740.1">
    <property type="nucleotide sequence ID" value="NZ_QXHD01000011.1"/>
</dbReference>
<dbReference type="Proteomes" id="UP000481033">
    <property type="component" value="Unassembled WGS sequence"/>
</dbReference>
<evidence type="ECO:0000313" key="1">
    <source>
        <dbReference type="EMBL" id="NEZ61167.1"/>
    </source>
</evidence>
<dbReference type="AlphaFoldDB" id="A0A6M0RY54"/>
<gene>
    <name evidence="1" type="ORF">DXZ20_37165</name>
</gene>
<protein>
    <submittedName>
        <fullName evidence="1">Uncharacterized protein</fullName>
    </submittedName>
</protein>